<name>A0A100WEK8_MYCCR</name>
<feature type="region of interest" description="Disordered" evidence="1">
    <location>
        <begin position="130"/>
        <end position="158"/>
    </location>
</feature>
<proteinExistence type="predicted"/>
<dbReference type="AlphaFoldDB" id="A0A100WEK8"/>
<evidence type="ECO:0000256" key="1">
    <source>
        <dbReference type="SAM" id="MobiDB-lite"/>
    </source>
</evidence>
<gene>
    <name evidence="2" type="ORF">RMCC_3833</name>
</gene>
<organism evidence="2 3">
    <name type="scientific">Mycolicibacterium canariasense</name>
    <name type="common">Mycobacterium canariasense</name>
    <dbReference type="NCBI Taxonomy" id="228230"/>
    <lineage>
        <taxon>Bacteria</taxon>
        <taxon>Bacillati</taxon>
        <taxon>Actinomycetota</taxon>
        <taxon>Actinomycetes</taxon>
        <taxon>Mycobacteriales</taxon>
        <taxon>Mycobacteriaceae</taxon>
        <taxon>Mycolicibacterium</taxon>
    </lineage>
</organism>
<reference evidence="3" key="1">
    <citation type="journal article" date="2016" name="Genome Announc.">
        <title>Draft Genome Sequences of Five Rapidly Growing Mycobacterium Species, M. thermoresistibile, M. fortuitum subsp. acetamidolyticum, M. canariasense, M. brisbanense, and M. novocastrense.</title>
        <authorList>
            <person name="Katahira K."/>
            <person name="Ogura Y."/>
            <person name="Gotoh Y."/>
            <person name="Hayashi T."/>
        </authorList>
    </citation>
    <scope>NUCLEOTIDE SEQUENCE [LARGE SCALE GENOMIC DNA]</scope>
    <source>
        <strain evidence="3">JCM15298</strain>
    </source>
</reference>
<evidence type="ECO:0000313" key="3">
    <source>
        <dbReference type="Proteomes" id="UP000069443"/>
    </source>
</evidence>
<reference evidence="3" key="2">
    <citation type="submission" date="2016-02" db="EMBL/GenBank/DDBJ databases">
        <title>Draft genome sequence of five rapidly growing Mycobacterium species.</title>
        <authorList>
            <person name="Katahira K."/>
            <person name="Gotou Y."/>
            <person name="Iida K."/>
            <person name="Ogura Y."/>
            <person name="Hayashi T."/>
        </authorList>
    </citation>
    <scope>NUCLEOTIDE SEQUENCE [LARGE SCALE GENOMIC DNA]</scope>
    <source>
        <strain evidence="3">JCM15298</strain>
    </source>
</reference>
<dbReference type="EMBL" id="BCSY01000063">
    <property type="protein sequence ID" value="GAS96867.1"/>
    <property type="molecule type" value="Genomic_DNA"/>
</dbReference>
<dbReference type="Proteomes" id="UP000069443">
    <property type="component" value="Unassembled WGS sequence"/>
</dbReference>
<keyword evidence="3" id="KW-1185">Reference proteome</keyword>
<sequence length="158" mass="17834">MVFVSTQFDAIVQAVIHDWPDYGWSGQLEAAIKQLYLSDLSYPATWSSERREEFAERHAGDDALLLTTSLDDLIDTVTDRYARDHGVLPHRDDATLLLEAARRDAIDELELRFVADLPAEIAALTTHGSGRADGSLTACGPAQRRRDSRARRRRSRRR</sequence>
<comment type="caution">
    <text evidence="2">The sequence shown here is derived from an EMBL/GenBank/DDBJ whole genome shotgun (WGS) entry which is preliminary data.</text>
</comment>
<accession>A0A100WEK8</accession>
<evidence type="ECO:0000313" key="2">
    <source>
        <dbReference type="EMBL" id="GAS96867.1"/>
    </source>
</evidence>
<protein>
    <submittedName>
        <fullName evidence="2">Uncharacterized protein</fullName>
    </submittedName>
</protein>
<feature type="compositionally biased region" description="Basic residues" evidence="1">
    <location>
        <begin position="146"/>
        <end position="158"/>
    </location>
</feature>